<evidence type="ECO:0000313" key="17">
    <source>
        <dbReference type="Proteomes" id="UP000067708"/>
    </source>
</evidence>
<dbReference type="PIRSF" id="PIRSF001604">
    <property type="entry name" value="LigA"/>
    <property type="match status" value="1"/>
</dbReference>
<evidence type="ECO:0000256" key="7">
    <source>
        <dbReference type="ARBA" id="ARBA00022833"/>
    </source>
</evidence>
<dbReference type="PATRIC" id="fig|529884.3.peg.517"/>
<dbReference type="Gene3D" id="3.40.50.10190">
    <property type="entry name" value="BRCT domain"/>
    <property type="match status" value="1"/>
</dbReference>
<dbReference type="NCBIfam" id="NF005932">
    <property type="entry name" value="PRK07956.1"/>
    <property type="match status" value="1"/>
</dbReference>
<dbReference type="GO" id="GO:0006281">
    <property type="term" value="P:DNA repair"/>
    <property type="evidence" value="ECO:0007669"/>
    <property type="project" value="UniProtKB-KW"/>
</dbReference>
<dbReference type="InterPro" id="IPR018239">
    <property type="entry name" value="DNA_ligase_AS"/>
</dbReference>
<accession>A0A060JBV1</accession>
<dbReference type="Gene3D" id="3.30.470.30">
    <property type="entry name" value="DNA ligase/mRNA capping enzyme"/>
    <property type="match status" value="1"/>
</dbReference>
<feature type="active site" description="N6-AMP-lysine intermediate" evidence="13">
    <location>
        <position position="118"/>
    </location>
</feature>
<feature type="binding site" evidence="13">
    <location>
        <position position="410"/>
    </location>
    <ligand>
        <name>Zn(2+)</name>
        <dbReference type="ChEBI" id="CHEBI:29105"/>
    </ligand>
</feature>
<keyword evidence="13" id="KW-0464">Manganese</keyword>
<keyword evidence="8 13" id="KW-0460">Magnesium</keyword>
<dbReference type="HOGENOM" id="CLU_007764_2_1_11"/>
<dbReference type="CDD" id="cd00114">
    <property type="entry name" value="LIGANc"/>
    <property type="match status" value="1"/>
</dbReference>
<comment type="catalytic activity">
    <reaction evidence="11 13">
        <text>NAD(+) + (deoxyribonucleotide)n-3'-hydroxyl + 5'-phospho-(deoxyribonucleotide)m = (deoxyribonucleotide)n+m + AMP + beta-nicotinamide D-nucleotide.</text>
        <dbReference type="EC" id="6.5.1.2"/>
    </reaction>
</comment>
<evidence type="ECO:0000256" key="2">
    <source>
        <dbReference type="ARBA" id="ARBA00013308"/>
    </source>
</evidence>
<dbReference type="AlphaFoldDB" id="A0A060JBV1"/>
<dbReference type="NCBIfam" id="TIGR00575">
    <property type="entry name" value="dnlj"/>
    <property type="match status" value="1"/>
</dbReference>
<dbReference type="EC" id="6.5.1.2" evidence="1 13"/>
<sequence>MAKASSSSLNHDAAAKRVAELVDELNRHRRAYYEGNTALISDAEYDELQKELEALENQFPELITGDSPTQTVGGAVNQAFAPVEHLDRMMSLDNVFSFDEFRAWAERVGDGPYLCELKIDGLAVNLRYLNGELVSAATRGDGVVGEDVTANVLTIKSIPKKLKGSGHPAQVEVRGEIFFGVEDFAKLNEGLVAEGKAPFANPRNSASGSLRQKDPRVTASRPLQMLVHGIGAWADAPVRNQSDLYHLLAKWGLPTTDKFRVLNSVDEVLQYIDEFEKKRHKLEHEIDGVVVKIDALEKQGQLGFTSRAPRWAIAYKYAPEQVNTKLLDIRVSVGRTGRATPYAVVQPVKVAGSVVEFATLHNQDVVKAKGVLIGDTVVIRKAGDVIPEILGPVVELRDGTEKPFVMPSLCPDCDSPLAPSSEGDVDLRCQNSKACPAQLRERVAYLGSRGVLDIEALGYVAACALTQPLDDAAAPLKSEADLFDLTLEQLLPIRAAVLDPDTGLPKLDDSGQPKIVDFFRKKDGSPAEVALKLLKNLEEAKTKPLWRILVALSIRHVGPVAARSLTSYFGSLEKIFNASEEELSKVDGVGQTLAQSIKEWIAVDWHREIVDRWRKAGVLLEVPGHAGPGAGDSAGGVFAGLTIVATGSLKAFTREEIEEAIISNGGKAASSVSKKTSFVVAGENAGSKLAKAESLGVEVISEEEFQRRLNG</sequence>
<keyword evidence="10 13" id="KW-0234">DNA repair</keyword>
<keyword evidence="9 13" id="KW-0520">NAD</keyword>
<dbReference type="CDD" id="cd17748">
    <property type="entry name" value="BRCT_DNA_ligase_like"/>
    <property type="match status" value="1"/>
</dbReference>
<comment type="cofactor">
    <cofactor evidence="13">
        <name>Mg(2+)</name>
        <dbReference type="ChEBI" id="CHEBI:18420"/>
    </cofactor>
    <cofactor evidence="13">
        <name>Mn(2+)</name>
        <dbReference type="ChEBI" id="CHEBI:29035"/>
    </cofactor>
</comment>
<dbReference type="HAMAP" id="MF_01588">
    <property type="entry name" value="DNA_ligase_A"/>
    <property type="match status" value="1"/>
</dbReference>
<dbReference type="GO" id="GO:0003911">
    <property type="term" value="F:DNA ligase (NAD+) activity"/>
    <property type="evidence" value="ECO:0007669"/>
    <property type="project" value="UniProtKB-UniRule"/>
</dbReference>
<feature type="binding site" evidence="13">
    <location>
        <position position="316"/>
    </location>
    <ligand>
        <name>NAD(+)</name>
        <dbReference type="ChEBI" id="CHEBI:57540"/>
    </ligand>
</feature>
<dbReference type="GO" id="GO:0046872">
    <property type="term" value="F:metal ion binding"/>
    <property type="evidence" value="ECO:0007669"/>
    <property type="project" value="UniProtKB-KW"/>
</dbReference>
<reference evidence="16 17" key="1">
    <citation type="journal article" date="2014" name="Int. J. Syst. Evol. Microbiol.">
        <title>Rhodoluna lacicola gen. nov., sp. nov., a planktonic freshwater bacterium with stream-lined genome.</title>
        <authorList>
            <person name="Hahn M."/>
            <person name="Schmidt J."/>
            <person name="Taipale S.J."/>
            <person name="Doolittle W.F."/>
            <person name="Koll U."/>
        </authorList>
    </citation>
    <scope>NUCLEOTIDE SEQUENCE [LARGE SCALE GENOMIC DNA]</scope>
    <source>
        <strain evidence="16 17">MWH-Ta8</strain>
    </source>
</reference>
<dbReference type="Pfam" id="PF00533">
    <property type="entry name" value="BRCT"/>
    <property type="match status" value="1"/>
</dbReference>
<name>A0A060JBV1_9MICO</name>
<feature type="binding site" evidence="13">
    <location>
        <position position="176"/>
    </location>
    <ligand>
        <name>NAD(+)</name>
        <dbReference type="ChEBI" id="CHEBI:57540"/>
    </ligand>
</feature>
<organism evidence="16 17">
    <name type="scientific">Rhodoluna lacicola</name>
    <dbReference type="NCBI Taxonomy" id="529884"/>
    <lineage>
        <taxon>Bacteria</taxon>
        <taxon>Bacillati</taxon>
        <taxon>Actinomycetota</taxon>
        <taxon>Actinomycetes</taxon>
        <taxon>Micrococcales</taxon>
        <taxon>Microbacteriaceae</taxon>
        <taxon>Luna cluster</taxon>
        <taxon>Luna-1 subcluster</taxon>
        <taxon>Rhodoluna</taxon>
    </lineage>
</organism>
<dbReference type="SMART" id="SM00292">
    <property type="entry name" value="BRCT"/>
    <property type="match status" value="1"/>
</dbReference>
<keyword evidence="7 13" id="KW-0862">Zinc</keyword>
<dbReference type="SUPFAM" id="SSF52113">
    <property type="entry name" value="BRCT domain"/>
    <property type="match status" value="1"/>
</dbReference>
<comment type="similarity">
    <text evidence="12 13">Belongs to the NAD-dependent DNA ligase family. LigA subfamily.</text>
</comment>
<dbReference type="SMART" id="SM00532">
    <property type="entry name" value="LIGANc"/>
    <property type="match status" value="1"/>
</dbReference>
<dbReference type="Gene3D" id="2.40.50.140">
    <property type="entry name" value="Nucleic acid-binding proteins"/>
    <property type="match status" value="1"/>
</dbReference>
<dbReference type="GO" id="GO:0005829">
    <property type="term" value="C:cytosol"/>
    <property type="evidence" value="ECO:0007669"/>
    <property type="project" value="TreeGrafter"/>
</dbReference>
<feature type="coiled-coil region" evidence="14">
    <location>
        <begin position="265"/>
        <end position="299"/>
    </location>
</feature>
<dbReference type="EMBL" id="CP007490">
    <property type="protein sequence ID" value="AIC47356.1"/>
    <property type="molecule type" value="Genomic_DNA"/>
</dbReference>
<dbReference type="InterPro" id="IPR012340">
    <property type="entry name" value="NA-bd_OB-fold"/>
</dbReference>
<dbReference type="PROSITE" id="PS50172">
    <property type="entry name" value="BRCT"/>
    <property type="match status" value="1"/>
</dbReference>
<dbReference type="InterPro" id="IPR004149">
    <property type="entry name" value="Znf_DNAligase_C4"/>
</dbReference>
<dbReference type="InterPro" id="IPR013840">
    <property type="entry name" value="DNAligase_N"/>
</dbReference>
<feature type="binding site" evidence="13">
    <location>
        <begin position="42"/>
        <end position="46"/>
    </location>
    <ligand>
        <name>NAD(+)</name>
        <dbReference type="ChEBI" id="CHEBI:57540"/>
    </ligand>
</feature>
<keyword evidence="17" id="KW-1185">Reference proteome</keyword>
<keyword evidence="14" id="KW-0175">Coiled coil</keyword>
<evidence type="ECO:0000256" key="9">
    <source>
        <dbReference type="ARBA" id="ARBA00023027"/>
    </source>
</evidence>
<dbReference type="FunFam" id="3.30.470.30:FF:000001">
    <property type="entry name" value="DNA ligase"/>
    <property type="match status" value="1"/>
</dbReference>
<dbReference type="SUPFAM" id="SSF50249">
    <property type="entry name" value="Nucleic acid-binding proteins"/>
    <property type="match status" value="1"/>
</dbReference>
<feature type="binding site" evidence="13">
    <location>
        <position position="139"/>
    </location>
    <ligand>
        <name>NAD(+)</name>
        <dbReference type="ChEBI" id="CHEBI:57540"/>
    </ligand>
</feature>
<evidence type="ECO:0000256" key="11">
    <source>
        <dbReference type="ARBA" id="ARBA00034005"/>
    </source>
</evidence>
<feature type="binding site" evidence="13">
    <location>
        <position position="292"/>
    </location>
    <ligand>
        <name>NAD(+)</name>
        <dbReference type="ChEBI" id="CHEBI:57540"/>
    </ligand>
</feature>
<dbReference type="Gene3D" id="6.20.10.30">
    <property type="match status" value="1"/>
</dbReference>
<evidence type="ECO:0000256" key="4">
    <source>
        <dbReference type="ARBA" id="ARBA00022705"/>
    </source>
</evidence>
<evidence type="ECO:0000256" key="12">
    <source>
        <dbReference type="ARBA" id="ARBA00060881"/>
    </source>
</evidence>
<dbReference type="InterPro" id="IPR036420">
    <property type="entry name" value="BRCT_dom_sf"/>
</dbReference>
<gene>
    <name evidence="13" type="primary">ligA</name>
    <name evidence="16" type="ORF">Rhola_00005400</name>
</gene>
<feature type="binding site" evidence="13">
    <location>
        <position position="435"/>
    </location>
    <ligand>
        <name>Zn(2+)</name>
        <dbReference type="ChEBI" id="CHEBI:29105"/>
    </ligand>
</feature>
<dbReference type="PANTHER" id="PTHR23389">
    <property type="entry name" value="CHROMOSOME TRANSMISSION FIDELITY FACTOR 18"/>
    <property type="match status" value="1"/>
</dbReference>
<dbReference type="Pfam" id="PF12826">
    <property type="entry name" value="HHH_2"/>
    <property type="match status" value="1"/>
</dbReference>
<dbReference type="FunFam" id="2.40.50.140:FF:000012">
    <property type="entry name" value="DNA ligase"/>
    <property type="match status" value="1"/>
</dbReference>
<evidence type="ECO:0000256" key="8">
    <source>
        <dbReference type="ARBA" id="ARBA00022842"/>
    </source>
</evidence>
<dbReference type="Proteomes" id="UP000067708">
    <property type="component" value="Chromosome"/>
</dbReference>
<evidence type="ECO:0000313" key="16">
    <source>
        <dbReference type="EMBL" id="AIC47356.1"/>
    </source>
</evidence>
<dbReference type="InterPro" id="IPR004150">
    <property type="entry name" value="NAD_DNA_ligase_OB"/>
</dbReference>
<evidence type="ECO:0000256" key="14">
    <source>
        <dbReference type="SAM" id="Coils"/>
    </source>
</evidence>
<dbReference type="STRING" id="529884.Rhola_00005400"/>
<keyword evidence="5 13" id="KW-0479">Metal-binding</keyword>
<evidence type="ECO:0000256" key="1">
    <source>
        <dbReference type="ARBA" id="ARBA00012722"/>
    </source>
</evidence>
<comment type="function">
    <text evidence="13">DNA ligase that catalyzes the formation of phosphodiester linkages between 5'-phosphoryl and 3'-hydroxyl groups in double-stranded DNA using NAD as a coenzyme and as the energy source for the reaction. It is essential for DNA replication and repair of damaged DNA.</text>
</comment>
<evidence type="ECO:0000259" key="15">
    <source>
        <dbReference type="PROSITE" id="PS50172"/>
    </source>
</evidence>
<feature type="binding site" evidence="13">
    <location>
        <position position="116"/>
    </location>
    <ligand>
        <name>NAD(+)</name>
        <dbReference type="ChEBI" id="CHEBI:57540"/>
    </ligand>
</feature>
<dbReference type="SUPFAM" id="SSF56091">
    <property type="entry name" value="DNA ligase/mRNA capping enzyme, catalytic domain"/>
    <property type="match status" value="1"/>
</dbReference>
<dbReference type="PANTHER" id="PTHR23389:SF9">
    <property type="entry name" value="DNA LIGASE"/>
    <property type="match status" value="1"/>
</dbReference>
<dbReference type="KEGG" id="rla:Rhola_00005400"/>
<dbReference type="Gene3D" id="1.10.287.610">
    <property type="entry name" value="Helix hairpin bin"/>
    <property type="match status" value="1"/>
</dbReference>
<proteinExistence type="inferred from homology"/>
<dbReference type="InterPro" id="IPR001357">
    <property type="entry name" value="BRCT_dom"/>
</dbReference>
<dbReference type="InterPro" id="IPR041663">
    <property type="entry name" value="DisA/LigA_HHH"/>
</dbReference>
<dbReference type="InterPro" id="IPR013839">
    <property type="entry name" value="DNAligase_adenylation"/>
</dbReference>
<feature type="coiled-coil region" evidence="14">
    <location>
        <begin position="11"/>
        <end position="65"/>
    </location>
</feature>
<keyword evidence="3 13" id="KW-0436">Ligase</keyword>
<evidence type="ECO:0000256" key="5">
    <source>
        <dbReference type="ARBA" id="ARBA00022723"/>
    </source>
</evidence>
<dbReference type="Gene3D" id="1.10.150.20">
    <property type="entry name" value="5' to 3' exonuclease, C-terminal subdomain"/>
    <property type="match status" value="2"/>
</dbReference>
<evidence type="ECO:0000256" key="6">
    <source>
        <dbReference type="ARBA" id="ARBA00022763"/>
    </source>
</evidence>
<dbReference type="Pfam" id="PF03120">
    <property type="entry name" value="OB_DNA_ligase"/>
    <property type="match status" value="1"/>
</dbReference>
<dbReference type="Pfam" id="PF01653">
    <property type="entry name" value="DNA_ligase_aden"/>
    <property type="match status" value="1"/>
</dbReference>
<dbReference type="eggNOG" id="COG0272">
    <property type="taxonomic scope" value="Bacteria"/>
</dbReference>
<dbReference type="OrthoDB" id="9759736at2"/>
<dbReference type="FunFam" id="1.10.150.20:FF:000006">
    <property type="entry name" value="DNA ligase"/>
    <property type="match status" value="1"/>
</dbReference>
<dbReference type="RefSeq" id="WP_051636222.1">
    <property type="nucleotide sequence ID" value="NZ_CP007490.1"/>
</dbReference>
<feature type="binding site" evidence="13">
    <location>
        <position position="429"/>
    </location>
    <ligand>
        <name>Zn(2+)</name>
        <dbReference type="ChEBI" id="CHEBI:29105"/>
    </ligand>
</feature>
<protein>
    <recommendedName>
        <fullName evidence="2 13">DNA ligase</fullName>
        <ecNumber evidence="1 13">6.5.1.2</ecNumber>
    </recommendedName>
    <alternativeName>
        <fullName evidence="13">Polydeoxyribonucleotide synthase [NAD(+)]</fullName>
    </alternativeName>
</protein>
<evidence type="ECO:0000256" key="13">
    <source>
        <dbReference type="HAMAP-Rule" id="MF_01588"/>
    </source>
</evidence>
<keyword evidence="4 13" id="KW-0235">DNA replication</keyword>
<dbReference type="SUPFAM" id="SSF47781">
    <property type="entry name" value="RuvA domain 2-like"/>
    <property type="match status" value="1"/>
</dbReference>
<evidence type="ECO:0000256" key="10">
    <source>
        <dbReference type="ARBA" id="ARBA00023204"/>
    </source>
</evidence>
<dbReference type="InterPro" id="IPR001679">
    <property type="entry name" value="DNA_ligase"/>
</dbReference>
<dbReference type="InterPro" id="IPR010994">
    <property type="entry name" value="RuvA_2-like"/>
</dbReference>
<feature type="domain" description="BRCT" evidence="15">
    <location>
        <begin position="633"/>
        <end position="711"/>
    </location>
</feature>
<keyword evidence="6 13" id="KW-0227">DNA damage</keyword>
<dbReference type="PROSITE" id="PS01055">
    <property type="entry name" value="DNA_LIGASE_N1"/>
    <property type="match status" value="1"/>
</dbReference>
<dbReference type="GO" id="GO:0006260">
    <property type="term" value="P:DNA replication"/>
    <property type="evidence" value="ECO:0007669"/>
    <property type="project" value="UniProtKB-KW"/>
</dbReference>
<feature type="binding site" evidence="13">
    <location>
        <begin position="91"/>
        <end position="92"/>
    </location>
    <ligand>
        <name>NAD(+)</name>
        <dbReference type="ChEBI" id="CHEBI:57540"/>
    </ligand>
</feature>
<feature type="binding site" evidence="13">
    <location>
        <position position="413"/>
    </location>
    <ligand>
        <name>Zn(2+)</name>
        <dbReference type="ChEBI" id="CHEBI:29105"/>
    </ligand>
</feature>
<dbReference type="Pfam" id="PF03119">
    <property type="entry name" value="DNA_ligase_ZBD"/>
    <property type="match status" value="1"/>
</dbReference>
<evidence type="ECO:0000256" key="3">
    <source>
        <dbReference type="ARBA" id="ARBA00022598"/>
    </source>
</evidence>